<evidence type="ECO:0000256" key="5">
    <source>
        <dbReference type="ARBA" id="ARBA00047422"/>
    </source>
</evidence>
<dbReference type="EMBL" id="RJGP01000088">
    <property type="protein sequence ID" value="RVZ40905.1"/>
    <property type="molecule type" value="Genomic_DNA"/>
</dbReference>
<evidence type="ECO:0000313" key="10">
    <source>
        <dbReference type="Proteomes" id="UP000289022"/>
    </source>
</evidence>
<evidence type="ECO:0000256" key="4">
    <source>
        <dbReference type="ARBA" id="ARBA00022747"/>
    </source>
</evidence>
<evidence type="ECO:0000256" key="1">
    <source>
        <dbReference type="ARBA" id="ARBA00022603"/>
    </source>
</evidence>
<dbReference type="PROSITE" id="PS51679">
    <property type="entry name" value="SAM_MT_C5"/>
    <property type="match status" value="1"/>
</dbReference>
<dbReference type="InterPro" id="IPR001525">
    <property type="entry name" value="C5_MeTfrase"/>
</dbReference>
<name>A0A438XSJ8_HELPX</name>
<comment type="catalytic activity">
    <reaction evidence="5 8">
        <text>a 2'-deoxycytidine in DNA + S-adenosyl-L-methionine = a 5-methyl-2'-deoxycytidine in DNA + S-adenosyl-L-homocysteine + H(+)</text>
        <dbReference type="Rhea" id="RHEA:13681"/>
        <dbReference type="Rhea" id="RHEA-COMP:11369"/>
        <dbReference type="Rhea" id="RHEA-COMP:11370"/>
        <dbReference type="ChEBI" id="CHEBI:15378"/>
        <dbReference type="ChEBI" id="CHEBI:57856"/>
        <dbReference type="ChEBI" id="CHEBI:59789"/>
        <dbReference type="ChEBI" id="CHEBI:85452"/>
        <dbReference type="ChEBI" id="CHEBI:85454"/>
        <dbReference type="EC" id="2.1.1.37"/>
    </reaction>
</comment>
<evidence type="ECO:0000256" key="3">
    <source>
        <dbReference type="ARBA" id="ARBA00022691"/>
    </source>
</evidence>
<dbReference type="PROSITE" id="PS00095">
    <property type="entry name" value="C5_MTASE_2"/>
    <property type="match status" value="1"/>
</dbReference>
<evidence type="ECO:0000256" key="6">
    <source>
        <dbReference type="PROSITE-ProRule" id="PRU01016"/>
    </source>
</evidence>
<dbReference type="CDD" id="cd00315">
    <property type="entry name" value="Cyt_C5_DNA_methylase"/>
    <property type="match status" value="1"/>
</dbReference>
<keyword evidence="1 6" id="KW-0489">Methyltransferase</keyword>
<evidence type="ECO:0000256" key="8">
    <source>
        <dbReference type="RuleBase" id="RU000417"/>
    </source>
</evidence>
<protein>
    <recommendedName>
        <fullName evidence="8">Cytosine-specific methyltransferase</fullName>
        <ecNumber evidence="8">2.1.1.37</ecNumber>
    </recommendedName>
</protein>
<dbReference type="GO" id="GO:0003677">
    <property type="term" value="F:DNA binding"/>
    <property type="evidence" value="ECO:0007669"/>
    <property type="project" value="TreeGrafter"/>
</dbReference>
<dbReference type="PANTHER" id="PTHR10629:SF52">
    <property type="entry name" value="DNA (CYTOSINE-5)-METHYLTRANSFERASE 1"/>
    <property type="match status" value="1"/>
</dbReference>
<proteinExistence type="inferred from homology"/>
<comment type="similarity">
    <text evidence="6 7">Belongs to the class I-like SAM-binding methyltransferase superfamily. C5-methyltransferase family.</text>
</comment>
<dbReference type="GO" id="GO:0003886">
    <property type="term" value="F:DNA (cytosine-5-)-methyltransferase activity"/>
    <property type="evidence" value="ECO:0007669"/>
    <property type="project" value="UniProtKB-EC"/>
</dbReference>
<dbReference type="Proteomes" id="UP000289022">
    <property type="component" value="Unassembled WGS sequence"/>
</dbReference>
<sequence length="355" mass="39956">MNYKILDLFCGAGGFSAGLEYLKEFDALIGLDCDKQALITFKNNHKNAIGVCGDITQAEIKEKVIKLAKKLEINMIIGGPPCQGFSNKGKNLGLKDPRNFLFLEYIEIVKAIKPEIFIIENVKNIISCAKGYFLEEIKERLNTLGYQLSYQILNAKDYGVPQNRERAFIVGASRFNFDFNLLEPSQSVNIQDAISDLAYLRSNEGAFESDYLNPVQSNYQALMRKNSPKLYNHQATNHSQAALEKLKLINKEQGKECLPKNLHGKQQFKSTWGRLNWNKISPTIDTRFDTPSNGTNSHPELHRSITPREAARIQSFSDNYIFYGNKTSVCKQIGNAVPPLLALALGKAILKSLRK</sequence>
<evidence type="ECO:0000313" key="9">
    <source>
        <dbReference type="EMBL" id="RVZ40905.1"/>
    </source>
</evidence>
<dbReference type="PROSITE" id="PS00094">
    <property type="entry name" value="C5_MTASE_1"/>
    <property type="match status" value="1"/>
</dbReference>
<dbReference type="InterPro" id="IPR029063">
    <property type="entry name" value="SAM-dependent_MTases_sf"/>
</dbReference>
<keyword evidence="2 6" id="KW-0808">Transferase</keyword>
<keyword evidence="3 6" id="KW-0949">S-adenosyl-L-methionine</keyword>
<dbReference type="GO" id="GO:0009307">
    <property type="term" value="P:DNA restriction-modification system"/>
    <property type="evidence" value="ECO:0007669"/>
    <property type="project" value="UniProtKB-KW"/>
</dbReference>
<dbReference type="SUPFAM" id="SSF53335">
    <property type="entry name" value="S-adenosyl-L-methionine-dependent methyltransferases"/>
    <property type="match status" value="1"/>
</dbReference>
<evidence type="ECO:0000256" key="2">
    <source>
        <dbReference type="ARBA" id="ARBA00022679"/>
    </source>
</evidence>
<dbReference type="InterPro" id="IPR050390">
    <property type="entry name" value="C5-Methyltransferase"/>
</dbReference>
<organism evidence="9 10">
    <name type="scientific">Helicobacter pylori</name>
    <name type="common">Campylobacter pylori</name>
    <dbReference type="NCBI Taxonomy" id="210"/>
    <lineage>
        <taxon>Bacteria</taxon>
        <taxon>Pseudomonadati</taxon>
        <taxon>Campylobacterota</taxon>
        <taxon>Epsilonproteobacteria</taxon>
        <taxon>Campylobacterales</taxon>
        <taxon>Helicobacteraceae</taxon>
        <taxon>Helicobacter</taxon>
    </lineage>
</organism>
<dbReference type="EC" id="2.1.1.37" evidence="8"/>
<evidence type="ECO:0000256" key="7">
    <source>
        <dbReference type="RuleBase" id="RU000416"/>
    </source>
</evidence>
<dbReference type="PANTHER" id="PTHR10629">
    <property type="entry name" value="CYTOSINE-SPECIFIC METHYLTRANSFERASE"/>
    <property type="match status" value="1"/>
</dbReference>
<dbReference type="Pfam" id="PF00145">
    <property type="entry name" value="DNA_methylase"/>
    <property type="match status" value="1"/>
</dbReference>
<keyword evidence="4" id="KW-0680">Restriction system</keyword>
<gene>
    <name evidence="9" type="ORF">EC518_03050</name>
</gene>
<comment type="caution">
    <text evidence="9">The sequence shown here is derived from an EMBL/GenBank/DDBJ whole genome shotgun (WGS) entry which is preliminary data.</text>
</comment>
<feature type="active site" evidence="6">
    <location>
        <position position="82"/>
    </location>
</feature>
<dbReference type="AlphaFoldDB" id="A0A438XSJ8"/>
<accession>A0A438XSJ8</accession>
<dbReference type="InterPro" id="IPR018117">
    <property type="entry name" value="C5_DNA_meth_AS"/>
</dbReference>
<dbReference type="Gene3D" id="3.40.50.150">
    <property type="entry name" value="Vaccinia Virus protein VP39"/>
    <property type="match status" value="1"/>
</dbReference>
<dbReference type="InterPro" id="IPR031303">
    <property type="entry name" value="C5_meth_CS"/>
</dbReference>
<reference evidence="9 10" key="1">
    <citation type="submission" date="2018-11" db="EMBL/GenBank/DDBJ databases">
        <title>Genetic determinants and prediction of antibiotic resistance phenotypes in Helicobacter pylori.</title>
        <authorList>
            <person name="Wagner K."/>
        </authorList>
    </citation>
    <scope>NUCLEOTIDE SEQUENCE [LARGE SCALE GENOMIC DNA]</scope>
    <source>
        <strain evidence="9 10">ZH70</strain>
    </source>
</reference>
<dbReference type="NCBIfam" id="TIGR00675">
    <property type="entry name" value="dcm"/>
    <property type="match status" value="1"/>
</dbReference>
<dbReference type="GO" id="GO:0032259">
    <property type="term" value="P:methylation"/>
    <property type="evidence" value="ECO:0007669"/>
    <property type="project" value="UniProtKB-KW"/>
</dbReference>
<dbReference type="GO" id="GO:0044027">
    <property type="term" value="P:negative regulation of gene expression via chromosomal CpG island methylation"/>
    <property type="evidence" value="ECO:0007669"/>
    <property type="project" value="TreeGrafter"/>
</dbReference>
<dbReference type="Gene3D" id="3.90.120.10">
    <property type="entry name" value="DNA Methylase, subunit A, domain 2"/>
    <property type="match status" value="1"/>
</dbReference>
<dbReference type="PRINTS" id="PR00105">
    <property type="entry name" value="C5METTRFRASE"/>
</dbReference>